<keyword evidence="4" id="KW-1185">Reference proteome</keyword>
<reference evidence="2 3" key="2">
    <citation type="submission" date="2020-05" db="EMBL/GenBank/DDBJ databases">
        <authorList>
            <person name="Campoy J."/>
            <person name="Schneeberger K."/>
            <person name="Spophaly S."/>
        </authorList>
    </citation>
    <scope>NUCLEOTIDE SEQUENCE [LARGE SCALE GENOMIC DNA]</scope>
    <source>
        <strain evidence="2">PruArmRojPasFocal</strain>
    </source>
</reference>
<dbReference type="AlphaFoldDB" id="A0A6J5XMX6"/>
<proteinExistence type="predicted"/>
<dbReference type="EMBL" id="CAEKKB010000006">
    <property type="protein sequence ID" value="CAB4313733.1"/>
    <property type="molecule type" value="Genomic_DNA"/>
</dbReference>
<reference evidence="4" key="1">
    <citation type="journal article" date="2020" name="Genome Biol.">
        <title>Gamete binning: chromosome-level and haplotype-resolved genome assembly enabled by high-throughput single-cell sequencing of gamete genomes.</title>
        <authorList>
            <person name="Campoy J.A."/>
            <person name="Sun H."/>
            <person name="Goel M."/>
            <person name="Jiao W.-B."/>
            <person name="Folz-Donahue K."/>
            <person name="Wang N."/>
            <person name="Rubio M."/>
            <person name="Liu C."/>
            <person name="Kukat C."/>
            <person name="Ruiz D."/>
            <person name="Huettel B."/>
            <person name="Schneeberger K."/>
        </authorList>
    </citation>
    <scope>NUCLEOTIDE SEQUENCE [LARGE SCALE GENOMIC DNA]</scope>
    <source>
        <strain evidence="4">cv. Rojo Pasion</strain>
    </source>
</reference>
<evidence type="ECO:0000313" key="4">
    <source>
        <dbReference type="Proteomes" id="UP000507245"/>
    </source>
</evidence>
<dbReference type="EMBL" id="CAEKDK010000006">
    <property type="protein sequence ID" value="CAB4283311.1"/>
    <property type="molecule type" value="Genomic_DNA"/>
</dbReference>
<dbReference type="Proteomes" id="UP000507222">
    <property type="component" value="Unassembled WGS sequence"/>
</dbReference>
<evidence type="ECO:0000313" key="1">
    <source>
        <dbReference type="EMBL" id="CAB4283311.1"/>
    </source>
</evidence>
<organism evidence="2 4">
    <name type="scientific">Prunus armeniaca</name>
    <name type="common">Apricot</name>
    <name type="synonym">Armeniaca vulgaris</name>
    <dbReference type="NCBI Taxonomy" id="36596"/>
    <lineage>
        <taxon>Eukaryota</taxon>
        <taxon>Viridiplantae</taxon>
        <taxon>Streptophyta</taxon>
        <taxon>Embryophyta</taxon>
        <taxon>Tracheophyta</taxon>
        <taxon>Spermatophyta</taxon>
        <taxon>Magnoliopsida</taxon>
        <taxon>eudicotyledons</taxon>
        <taxon>Gunneridae</taxon>
        <taxon>Pentapetalae</taxon>
        <taxon>rosids</taxon>
        <taxon>fabids</taxon>
        <taxon>Rosales</taxon>
        <taxon>Rosaceae</taxon>
        <taxon>Amygdaloideae</taxon>
        <taxon>Amygdaleae</taxon>
        <taxon>Prunus</taxon>
    </lineage>
</organism>
<sequence length="76" mass="8050">MERRVRELCELTLASRGSPIDVWSVPAVRQVAVSTAALVGRIGLRADSTGSFVLLAPCSYQGLCRSASSKECGVNP</sequence>
<evidence type="ECO:0000313" key="3">
    <source>
        <dbReference type="Proteomes" id="UP000507222"/>
    </source>
</evidence>
<evidence type="ECO:0000313" key="2">
    <source>
        <dbReference type="EMBL" id="CAB4313733.1"/>
    </source>
</evidence>
<name>A0A6J5XMX6_PRUAR</name>
<gene>
    <name evidence="1" type="ORF">CURHAP_LOCUS37637</name>
    <name evidence="2" type="ORF">ORAREDHAP_LOCUS37156</name>
</gene>
<accession>A0A6J5XMX6</accession>
<protein>
    <submittedName>
        <fullName evidence="2">Uncharacterized protein</fullName>
    </submittedName>
</protein>
<dbReference type="Proteomes" id="UP000507245">
    <property type="component" value="Unassembled WGS sequence"/>
</dbReference>